<dbReference type="eggNOG" id="COG0413">
    <property type="taxonomic scope" value="Bacteria"/>
</dbReference>
<evidence type="ECO:0000256" key="9">
    <source>
        <dbReference type="PIRSR" id="PIRSR000388-2"/>
    </source>
</evidence>
<feature type="active site" description="Proton acceptor" evidence="7 8">
    <location>
        <position position="185"/>
    </location>
</feature>
<feature type="binding site" evidence="7 10">
    <location>
        <position position="47"/>
    </location>
    <ligand>
        <name>Mg(2+)</name>
        <dbReference type="ChEBI" id="CHEBI:18420"/>
    </ligand>
</feature>
<feature type="binding site" evidence="7 9">
    <location>
        <position position="86"/>
    </location>
    <ligand>
        <name>3-methyl-2-oxobutanoate</name>
        <dbReference type="ChEBI" id="CHEBI:11851"/>
    </ligand>
</feature>
<comment type="subcellular location">
    <subcellularLocation>
        <location evidence="7">Cytoplasm</location>
    </subcellularLocation>
</comment>
<dbReference type="UniPathway" id="UPA00028">
    <property type="reaction ID" value="UER00003"/>
</dbReference>
<dbReference type="InterPro" id="IPR015813">
    <property type="entry name" value="Pyrv/PenolPyrv_kinase-like_dom"/>
</dbReference>
<evidence type="ECO:0000256" key="4">
    <source>
        <dbReference type="ARBA" id="ARBA00022655"/>
    </source>
</evidence>
<proteinExistence type="inferred from homology"/>
<evidence type="ECO:0000256" key="2">
    <source>
        <dbReference type="ARBA" id="ARBA00008676"/>
    </source>
</evidence>
<evidence type="ECO:0000256" key="7">
    <source>
        <dbReference type="HAMAP-Rule" id="MF_00156"/>
    </source>
</evidence>
<dbReference type="HAMAP" id="MF_00156">
    <property type="entry name" value="PanB"/>
    <property type="match status" value="1"/>
</dbReference>
<dbReference type="GO" id="GO:0032259">
    <property type="term" value="P:methylation"/>
    <property type="evidence" value="ECO:0007669"/>
    <property type="project" value="UniProtKB-KW"/>
</dbReference>
<feature type="binding site" evidence="7 10">
    <location>
        <position position="118"/>
    </location>
    <ligand>
        <name>Mg(2+)</name>
        <dbReference type="ChEBI" id="CHEBI:18420"/>
    </ligand>
</feature>
<evidence type="ECO:0000256" key="1">
    <source>
        <dbReference type="ARBA" id="ARBA00005033"/>
    </source>
</evidence>
<dbReference type="STRING" id="485916.Dtox_0240"/>
<evidence type="ECO:0000256" key="6">
    <source>
        <dbReference type="ARBA" id="ARBA00056497"/>
    </source>
</evidence>
<accession>C8W3T9</accession>
<feature type="binding site" evidence="7 10">
    <location>
        <position position="86"/>
    </location>
    <ligand>
        <name>Mg(2+)</name>
        <dbReference type="ChEBI" id="CHEBI:18420"/>
    </ligand>
</feature>
<comment type="pathway">
    <text evidence="1 7">Cofactor biosynthesis; (R)-pantothenate biosynthesis; (R)-pantoate from 3-methyl-2-oxobutanoate: step 1/2.</text>
</comment>
<evidence type="ECO:0000256" key="5">
    <source>
        <dbReference type="ARBA" id="ARBA00022679"/>
    </source>
</evidence>
<dbReference type="CDD" id="cd06557">
    <property type="entry name" value="KPHMT-like"/>
    <property type="match status" value="1"/>
</dbReference>
<evidence type="ECO:0000256" key="3">
    <source>
        <dbReference type="ARBA" id="ARBA00011424"/>
    </source>
</evidence>
<keyword evidence="7 10" id="KW-0460">Magnesium</keyword>
<feature type="binding site" evidence="7 9">
    <location>
        <position position="116"/>
    </location>
    <ligand>
        <name>3-methyl-2-oxobutanoate</name>
        <dbReference type="ChEBI" id="CHEBI:11851"/>
    </ligand>
</feature>
<keyword evidence="11" id="KW-0489">Methyltransferase</keyword>
<dbReference type="InterPro" id="IPR040442">
    <property type="entry name" value="Pyrv_kinase-like_dom_sf"/>
</dbReference>
<evidence type="ECO:0000313" key="12">
    <source>
        <dbReference type="Proteomes" id="UP000002217"/>
    </source>
</evidence>
<dbReference type="PANTHER" id="PTHR20881:SF0">
    <property type="entry name" value="3-METHYL-2-OXOBUTANOATE HYDROXYMETHYLTRANSFERASE"/>
    <property type="match status" value="1"/>
</dbReference>
<dbReference type="GO" id="GO:0000287">
    <property type="term" value="F:magnesium ion binding"/>
    <property type="evidence" value="ECO:0007669"/>
    <property type="project" value="TreeGrafter"/>
</dbReference>
<evidence type="ECO:0000313" key="11">
    <source>
        <dbReference type="EMBL" id="ACV61193.1"/>
    </source>
</evidence>
<dbReference type="GO" id="GO:0003864">
    <property type="term" value="F:3-methyl-2-oxobutanoate hydroxymethyltransferase activity"/>
    <property type="evidence" value="ECO:0007669"/>
    <property type="project" value="UniProtKB-UniRule"/>
</dbReference>
<dbReference type="OrthoDB" id="9781789at2"/>
<dbReference type="EC" id="2.1.2.11" evidence="7"/>
<sequence length="280" mass="30047">MTGSKVTTATFRNMKQEKRPVTMLTVYDYPMAKMLDAAGIDALLVGDSLGNVVLGYDSTIPVTMDDMVHHVKAVCRGVQKAMVVADMPFLSYHLSRETAVKNAGRFLQEAGAQAVKLEGGIEVCENVRAIVNAGIPVMGHLGLTPQSVHQMGGYKVQGKDETAAEKLLSDANALVQAGVFSIVLECVPVPLAKLVTESVPVTTIGIGAGPFCDGQVLVTHDMLDIYGNKAPKFVKRFASLYQIIMDALSAYKEEVQNGSFPSAEYGFSMSNDVLEKIKGQ</sequence>
<keyword evidence="12" id="KW-1185">Reference proteome</keyword>
<protein>
    <recommendedName>
        <fullName evidence="7">3-methyl-2-oxobutanoate hydroxymethyltransferase</fullName>
        <ecNumber evidence="7">2.1.2.11</ecNumber>
    </recommendedName>
    <alternativeName>
        <fullName evidence="7">Ketopantoate hydroxymethyltransferase</fullName>
        <shortName evidence="7">KPHMT</shortName>
    </alternativeName>
</protein>
<reference evidence="11 12" key="1">
    <citation type="journal article" date="2009" name="Stand. Genomic Sci.">
        <title>Complete genome sequence of Desulfotomaculum acetoxidans type strain (5575).</title>
        <authorList>
            <person name="Spring S."/>
            <person name="Lapidus A."/>
            <person name="Schroder M."/>
            <person name="Gleim D."/>
            <person name="Sims D."/>
            <person name="Meincke L."/>
            <person name="Glavina Del Rio T."/>
            <person name="Tice H."/>
            <person name="Copeland A."/>
            <person name="Cheng J.F."/>
            <person name="Lucas S."/>
            <person name="Chen F."/>
            <person name="Nolan M."/>
            <person name="Bruce D."/>
            <person name="Goodwin L."/>
            <person name="Pitluck S."/>
            <person name="Ivanova N."/>
            <person name="Mavromatis K."/>
            <person name="Mikhailova N."/>
            <person name="Pati A."/>
            <person name="Chen A."/>
            <person name="Palaniappan K."/>
            <person name="Land M."/>
            <person name="Hauser L."/>
            <person name="Chang Y.J."/>
            <person name="Jeffries C.D."/>
            <person name="Chain P."/>
            <person name="Saunders E."/>
            <person name="Brettin T."/>
            <person name="Detter J.C."/>
            <person name="Goker M."/>
            <person name="Bristow J."/>
            <person name="Eisen J.A."/>
            <person name="Markowitz V."/>
            <person name="Hugenholtz P."/>
            <person name="Kyrpides N.C."/>
            <person name="Klenk H.P."/>
            <person name="Han C."/>
        </authorList>
    </citation>
    <scope>NUCLEOTIDE SEQUENCE [LARGE SCALE GENOMIC DNA]</scope>
    <source>
        <strain evidence="12">ATCC 49208 / DSM 771 / VKM B-1644</strain>
    </source>
</reference>
<dbReference type="Proteomes" id="UP000002217">
    <property type="component" value="Chromosome"/>
</dbReference>
<comment type="subunit">
    <text evidence="3 7">Homodecamer; pentamer of dimers.</text>
</comment>
<dbReference type="FunFam" id="3.20.20.60:FF:000003">
    <property type="entry name" value="3-methyl-2-oxobutanoate hydroxymethyltransferase"/>
    <property type="match status" value="1"/>
</dbReference>
<keyword evidence="4 7" id="KW-0566">Pantothenate biosynthesis</keyword>
<feature type="binding site" evidence="7 9">
    <location>
        <begin position="47"/>
        <end position="48"/>
    </location>
    <ligand>
        <name>3-methyl-2-oxobutanoate</name>
        <dbReference type="ChEBI" id="CHEBI:11851"/>
    </ligand>
</feature>
<dbReference type="PIRSF" id="PIRSF000388">
    <property type="entry name" value="Pantoate_hydroxy_MeTrfase"/>
    <property type="match status" value="1"/>
</dbReference>
<organism evidence="11 12">
    <name type="scientific">Desulfofarcimen acetoxidans (strain ATCC 49208 / DSM 771 / KCTC 5769 / VKM B-1644 / 5575)</name>
    <name type="common">Desulfotomaculum acetoxidans</name>
    <dbReference type="NCBI Taxonomy" id="485916"/>
    <lineage>
        <taxon>Bacteria</taxon>
        <taxon>Bacillati</taxon>
        <taxon>Bacillota</taxon>
        <taxon>Clostridia</taxon>
        <taxon>Eubacteriales</taxon>
        <taxon>Peptococcaceae</taxon>
        <taxon>Desulfofarcimen</taxon>
    </lineage>
</organism>
<name>C8W3T9_DESAS</name>
<dbReference type="NCBIfam" id="NF001452">
    <property type="entry name" value="PRK00311.1"/>
    <property type="match status" value="1"/>
</dbReference>
<comment type="function">
    <text evidence="6 7">Catalyzes the reversible reaction in which hydroxymethyl group from 5,10-methylenetetrahydrofolate is transferred onto alpha-ketoisovalerate to form ketopantoate.</text>
</comment>
<dbReference type="PANTHER" id="PTHR20881">
    <property type="entry name" value="3-METHYL-2-OXOBUTANOATE HYDROXYMETHYLTRANSFERASE"/>
    <property type="match status" value="1"/>
</dbReference>
<dbReference type="SUPFAM" id="SSF51621">
    <property type="entry name" value="Phosphoenolpyruvate/pyruvate domain"/>
    <property type="match status" value="1"/>
</dbReference>
<dbReference type="GO" id="GO:0008168">
    <property type="term" value="F:methyltransferase activity"/>
    <property type="evidence" value="ECO:0007669"/>
    <property type="project" value="UniProtKB-KW"/>
</dbReference>
<dbReference type="NCBIfam" id="TIGR00222">
    <property type="entry name" value="panB"/>
    <property type="match status" value="1"/>
</dbReference>
<keyword evidence="7 10" id="KW-0479">Metal-binding</keyword>
<dbReference type="Pfam" id="PF02548">
    <property type="entry name" value="Pantoate_transf"/>
    <property type="match status" value="1"/>
</dbReference>
<dbReference type="EMBL" id="CP001720">
    <property type="protein sequence ID" value="ACV61193.1"/>
    <property type="molecule type" value="Genomic_DNA"/>
</dbReference>
<dbReference type="RefSeq" id="WP_015755914.1">
    <property type="nucleotide sequence ID" value="NC_013216.1"/>
</dbReference>
<dbReference type="GO" id="GO:0015940">
    <property type="term" value="P:pantothenate biosynthetic process"/>
    <property type="evidence" value="ECO:0007669"/>
    <property type="project" value="UniProtKB-UniRule"/>
</dbReference>
<comment type="catalytic activity">
    <reaction evidence="7">
        <text>(6R)-5,10-methylene-5,6,7,8-tetrahydrofolate + 3-methyl-2-oxobutanoate + H2O = 2-dehydropantoate + (6S)-5,6,7,8-tetrahydrofolate</text>
        <dbReference type="Rhea" id="RHEA:11824"/>
        <dbReference type="ChEBI" id="CHEBI:11561"/>
        <dbReference type="ChEBI" id="CHEBI:11851"/>
        <dbReference type="ChEBI" id="CHEBI:15377"/>
        <dbReference type="ChEBI" id="CHEBI:15636"/>
        <dbReference type="ChEBI" id="CHEBI:57453"/>
        <dbReference type="EC" id="2.1.2.11"/>
    </reaction>
</comment>
<comment type="similarity">
    <text evidence="2 7">Belongs to the PanB family.</text>
</comment>
<keyword evidence="7" id="KW-0963">Cytoplasm</keyword>
<dbReference type="AlphaFoldDB" id="C8W3T9"/>
<dbReference type="Gene3D" id="3.20.20.60">
    <property type="entry name" value="Phosphoenolpyruvate-binding domains"/>
    <property type="match status" value="1"/>
</dbReference>
<gene>
    <name evidence="7" type="primary">panB</name>
    <name evidence="11" type="ordered locus">Dtox_0240</name>
</gene>
<dbReference type="InterPro" id="IPR003700">
    <property type="entry name" value="Pantoate_hydroxy_MeTrfase"/>
</dbReference>
<dbReference type="GO" id="GO:0005737">
    <property type="term" value="C:cytoplasm"/>
    <property type="evidence" value="ECO:0007669"/>
    <property type="project" value="UniProtKB-SubCell"/>
</dbReference>
<keyword evidence="5 7" id="KW-0808">Transferase</keyword>
<evidence type="ECO:0000256" key="10">
    <source>
        <dbReference type="PIRSR" id="PIRSR000388-3"/>
    </source>
</evidence>
<dbReference type="HOGENOM" id="CLU_036645_1_0_9"/>
<dbReference type="KEGG" id="dae:Dtox_0240"/>
<comment type="cofactor">
    <cofactor evidence="7 10">
        <name>Mg(2+)</name>
        <dbReference type="ChEBI" id="CHEBI:18420"/>
    </cofactor>
    <text evidence="7 10">Binds 1 Mg(2+) ion per subunit.</text>
</comment>
<evidence type="ECO:0000256" key="8">
    <source>
        <dbReference type="PIRSR" id="PIRSR000388-1"/>
    </source>
</evidence>